<keyword evidence="1" id="KW-0479">Metal-binding</keyword>
<dbReference type="EMBL" id="PGGS01000675">
    <property type="protein sequence ID" value="PNH02330.1"/>
    <property type="molecule type" value="Genomic_DNA"/>
</dbReference>
<sequence>MAPRRQVAFLLALAALSLCYTADSAAAARRVRKELRQLSPSEYKLFIQGLATLSTVPTPAGKIIFGPLYLDYTEFVVRHSVAYHDPRGDQGHIGPCLMTFHRALMLEFENVLLSVVPGLKAMPYWDFTLDGPGGKYFNTSQYIFTEKYAGNKGGDPKTNYTVTNGAFGWRPVEKFQRQRFPQYESIYNGSRTTGLLRGWVNSVDNPYVTRFPWGTNRAYNPTQMPWAALSPAMVKIMKDASDANTLYNFTTADYDRCLNASAIKSVNQWNYCADLSTVTTAPNPMEALGFASQFGISPLMHASAHFATGGLLDSLMDAGDLSDTSTSPHDILIFMAQHANIDRNALMWQANLQAANRKVAGKSVMWGYPATKAQYPTAVDGCLLHDPINSAAKFAELIPGRSKPNGYTHFDVLDLTRPDNIPYTYDNVYGALKTKFKH</sequence>
<evidence type="ECO:0000259" key="3">
    <source>
        <dbReference type="Pfam" id="PF00264"/>
    </source>
</evidence>
<feature type="chain" id="PRO_5014377870" description="Tyrosinase copper-binding domain-containing protein" evidence="2">
    <location>
        <begin position="22"/>
        <end position="438"/>
    </location>
</feature>
<dbReference type="Gene3D" id="1.10.1280.10">
    <property type="entry name" value="Di-copper center containing domain from catechol oxidase"/>
    <property type="match status" value="1"/>
</dbReference>
<dbReference type="InterPro" id="IPR002227">
    <property type="entry name" value="Tyrosinase_Cu-bd"/>
</dbReference>
<gene>
    <name evidence="4" type="ORF">TSOC_011697</name>
</gene>
<keyword evidence="2" id="KW-0732">Signal</keyword>
<evidence type="ECO:0000256" key="2">
    <source>
        <dbReference type="SAM" id="SignalP"/>
    </source>
</evidence>
<evidence type="ECO:0000313" key="5">
    <source>
        <dbReference type="Proteomes" id="UP000236333"/>
    </source>
</evidence>
<keyword evidence="5" id="KW-1185">Reference proteome</keyword>
<reference evidence="4 5" key="1">
    <citation type="journal article" date="2017" name="Mol. Biol. Evol.">
        <title>The 4-celled Tetrabaena socialis nuclear genome reveals the essential components for genetic control of cell number at the origin of multicellularity in the volvocine lineage.</title>
        <authorList>
            <person name="Featherston J."/>
            <person name="Arakaki Y."/>
            <person name="Hanschen E.R."/>
            <person name="Ferris P.J."/>
            <person name="Michod R.E."/>
            <person name="Olson B.J.S.C."/>
            <person name="Nozaki H."/>
            <person name="Durand P.M."/>
        </authorList>
    </citation>
    <scope>NUCLEOTIDE SEQUENCE [LARGE SCALE GENOMIC DNA]</scope>
    <source>
        <strain evidence="4 5">NIES-571</strain>
    </source>
</reference>
<protein>
    <recommendedName>
        <fullName evidence="3">Tyrosinase copper-binding domain-containing protein</fullName>
    </recommendedName>
</protein>
<evidence type="ECO:0000313" key="4">
    <source>
        <dbReference type="EMBL" id="PNH02330.1"/>
    </source>
</evidence>
<dbReference type="AlphaFoldDB" id="A0A2J7ZPY5"/>
<dbReference type="Pfam" id="PF00264">
    <property type="entry name" value="Tyrosinase"/>
    <property type="match status" value="1"/>
</dbReference>
<comment type="caution">
    <text evidence="4">The sequence shown here is derived from an EMBL/GenBank/DDBJ whole genome shotgun (WGS) entry which is preliminary data.</text>
</comment>
<dbReference type="InterPro" id="IPR050316">
    <property type="entry name" value="Tyrosinase/Hemocyanin"/>
</dbReference>
<organism evidence="4 5">
    <name type="scientific">Tetrabaena socialis</name>
    <dbReference type="NCBI Taxonomy" id="47790"/>
    <lineage>
        <taxon>Eukaryota</taxon>
        <taxon>Viridiplantae</taxon>
        <taxon>Chlorophyta</taxon>
        <taxon>core chlorophytes</taxon>
        <taxon>Chlorophyceae</taxon>
        <taxon>CS clade</taxon>
        <taxon>Chlamydomonadales</taxon>
        <taxon>Tetrabaenaceae</taxon>
        <taxon>Tetrabaena</taxon>
    </lineage>
</organism>
<dbReference type="InterPro" id="IPR008922">
    <property type="entry name" value="Di-copper_centre_dom_sf"/>
</dbReference>
<accession>A0A2J7ZPY5</accession>
<dbReference type="SUPFAM" id="SSF48056">
    <property type="entry name" value="Di-copper centre-containing domain"/>
    <property type="match status" value="1"/>
</dbReference>
<name>A0A2J7ZPY5_9CHLO</name>
<dbReference type="OrthoDB" id="6132182at2759"/>
<dbReference type="GO" id="GO:0016491">
    <property type="term" value="F:oxidoreductase activity"/>
    <property type="evidence" value="ECO:0007669"/>
    <property type="project" value="InterPro"/>
</dbReference>
<dbReference type="GO" id="GO:0046872">
    <property type="term" value="F:metal ion binding"/>
    <property type="evidence" value="ECO:0007669"/>
    <property type="project" value="UniProtKB-KW"/>
</dbReference>
<dbReference type="PANTHER" id="PTHR11474">
    <property type="entry name" value="TYROSINASE FAMILY MEMBER"/>
    <property type="match status" value="1"/>
</dbReference>
<evidence type="ECO:0000256" key="1">
    <source>
        <dbReference type="ARBA" id="ARBA00022723"/>
    </source>
</evidence>
<feature type="signal peptide" evidence="2">
    <location>
        <begin position="1"/>
        <end position="21"/>
    </location>
</feature>
<proteinExistence type="predicted"/>
<dbReference type="Proteomes" id="UP000236333">
    <property type="component" value="Unassembled WGS sequence"/>
</dbReference>
<feature type="domain" description="Tyrosinase copper-binding" evidence="3">
    <location>
        <begin position="72"/>
        <end position="350"/>
    </location>
</feature>